<evidence type="ECO:0000313" key="3">
    <source>
        <dbReference type="Proteomes" id="UP000765509"/>
    </source>
</evidence>
<proteinExistence type="predicted"/>
<name>A0A9Q3F743_9BASI</name>
<dbReference type="OrthoDB" id="2753252at2759"/>
<gene>
    <name evidence="2" type="ORF">O181_075680</name>
</gene>
<accession>A0A9Q3F743</accession>
<dbReference type="Pfam" id="PF13358">
    <property type="entry name" value="DDE_3"/>
    <property type="match status" value="1"/>
</dbReference>
<evidence type="ECO:0000313" key="2">
    <source>
        <dbReference type="EMBL" id="MBW0535965.1"/>
    </source>
</evidence>
<keyword evidence="3" id="KW-1185">Reference proteome</keyword>
<dbReference type="Gene3D" id="3.30.420.10">
    <property type="entry name" value="Ribonuclease H-like superfamily/Ribonuclease H"/>
    <property type="match status" value="1"/>
</dbReference>
<protein>
    <recommendedName>
        <fullName evidence="1">Tc1-like transposase DDE domain-containing protein</fullName>
    </recommendedName>
</protein>
<feature type="domain" description="Tc1-like transposase DDE" evidence="1">
    <location>
        <begin position="12"/>
        <end position="75"/>
    </location>
</feature>
<dbReference type="InterPro" id="IPR036397">
    <property type="entry name" value="RNaseH_sf"/>
</dbReference>
<dbReference type="GO" id="GO:0003676">
    <property type="term" value="F:nucleic acid binding"/>
    <property type="evidence" value="ECO:0007669"/>
    <property type="project" value="InterPro"/>
</dbReference>
<dbReference type="Proteomes" id="UP000765509">
    <property type="component" value="Unassembled WGS sequence"/>
</dbReference>
<dbReference type="AlphaFoldDB" id="A0A9Q3F743"/>
<evidence type="ECO:0000259" key="1">
    <source>
        <dbReference type="Pfam" id="PF13358"/>
    </source>
</evidence>
<comment type="caution">
    <text evidence="2">The sequence shown here is derived from an EMBL/GenBank/DDBJ whole genome shotgun (WGS) entry which is preliminary data.</text>
</comment>
<sequence>MEQAPWIRGRQCILLMKDNTLIHTAQASTNWRNWHDIQKLDWPEHSPDLNPIKKVWKIMKSQISKLYQPQTVDKLQHAINAAWINFHVTLLNNLLYSMPG</sequence>
<reference evidence="2" key="1">
    <citation type="submission" date="2021-03" db="EMBL/GenBank/DDBJ databases">
        <title>Draft genome sequence of rust myrtle Austropuccinia psidii MF-1, a brazilian biotype.</title>
        <authorList>
            <person name="Quecine M.C."/>
            <person name="Pachon D.M.R."/>
            <person name="Bonatelli M.L."/>
            <person name="Correr F.H."/>
            <person name="Franceschini L.M."/>
            <person name="Leite T.F."/>
            <person name="Margarido G.R.A."/>
            <person name="Almeida C.A."/>
            <person name="Ferrarezi J.A."/>
            <person name="Labate C.A."/>
        </authorList>
    </citation>
    <scope>NUCLEOTIDE SEQUENCE</scope>
    <source>
        <strain evidence="2">MF-1</strain>
    </source>
</reference>
<dbReference type="InterPro" id="IPR038717">
    <property type="entry name" value="Tc1-like_DDE_dom"/>
</dbReference>
<organism evidence="2 3">
    <name type="scientific">Austropuccinia psidii MF-1</name>
    <dbReference type="NCBI Taxonomy" id="1389203"/>
    <lineage>
        <taxon>Eukaryota</taxon>
        <taxon>Fungi</taxon>
        <taxon>Dikarya</taxon>
        <taxon>Basidiomycota</taxon>
        <taxon>Pucciniomycotina</taxon>
        <taxon>Pucciniomycetes</taxon>
        <taxon>Pucciniales</taxon>
        <taxon>Sphaerophragmiaceae</taxon>
        <taxon>Austropuccinia</taxon>
    </lineage>
</organism>
<dbReference type="EMBL" id="AVOT02040727">
    <property type="protein sequence ID" value="MBW0535965.1"/>
    <property type="molecule type" value="Genomic_DNA"/>
</dbReference>